<gene>
    <name evidence="3" type="ORF">PVPCR_0301180</name>
</gene>
<keyword evidence="1" id="KW-0175">Coiled coil</keyword>
<dbReference type="VEuPathDB" id="PlasmoDB:PVPCR_0301180"/>
<evidence type="ECO:0000313" key="3">
    <source>
        <dbReference type="EMBL" id="CAD2097034.1"/>
    </source>
</evidence>
<feature type="coiled-coil region" evidence="1">
    <location>
        <begin position="1819"/>
        <end position="1853"/>
    </location>
</feature>
<organism evidence="3 4">
    <name type="scientific">Plasmodium vinckei petteri</name>
    <dbReference type="NCBI Taxonomy" id="138298"/>
    <lineage>
        <taxon>Eukaryota</taxon>
        <taxon>Sar</taxon>
        <taxon>Alveolata</taxon>
        <taxon>Apicomplexa</taxon>
        <taxon>Aconoidasida</taxon>
        <taxon>Haemosporida</taxon>
        <taxon>Plasmodiidae</taxon>
        <taxon>Plasmodium</taxon>
        <taxon>Plasmodium (Vinckeia)</taxon>
    </lineage>
</organism>
<dbReference type="OrthoDB" id="377941at2759"/>
<feature type="coiled-coil region" evidence="1">
    <location>
        <begin position="1236"/>
        <end position="1274"/>
    </location>
</feature>
<name>A0A6V7SDN7_PLAVN</name>
<sequence length="2029" mass="241544">MQYSSRSNLQFIKKDIFCFIKCNYICFVNLLNLEKKYLGVVSNDNVDINREYEVEEIKFCENKKEEKAKEKSNNGDKKTNEIIIKVEENCDKKINNLYNIQKFICDENTNSLIIVLNKNNEHLLYHLLFNETDSLESFKINFIKRFESAIKCIEITQEYIFVLVKKKINNIHNKIDTEICTTTNQNGCQCGKTSNEISNGISKGFFEYSLQIFETENKNSKQKKVIKKVLISSCLKLKKLMICPYDNSKIVILSKKSIIFVNSKSYKTKIKDTNLRDGDYSKELIFNSNIVASTWLDSYIFVISLSNNQLLFFNFQNNTRHFLFIKTLNNYSKITYLLYKNGFLFISFTTKEIVCFKVNYSLLDLSAFKRTNSIEGNYLNVKYLFKKKNKVALKNGKVKNSANVLNASLISKEDGNNFEKNIKTKKKEKYKNTFNNILKDIDELEQKLNTESSFILKNEEKTKWKGNNNVGSGEDTNLTLDELESEEYNNKWKDGEINCFEIEKNKKGGNFNLNKENVCIYGSENKKDKKKIYFNLKKKKKKMFFNLNYKSNKVTGILKYISMINLQKDIGSKIYSFFIHYNYLFILLDNGIIYYNKNYDEQNGELNNISNFYYLTSICLHKITNIKINNNGNIFSLDKAHVLKYYSLKKSDLNIVHTNQKIIFFDIFPILQKYTCLFISLENGSFYFTNINTKQILLYDEIENILKRKNRWNNNCVSKKYIEWAYFNKVNDNVLNGYLKIKNIFYFFYLIYSESHEKFFIYIIHKLNIYKILMNIIVKKNVRERKTDYTQDLTILNSSVYKTGDADYICFTISEQSENKFYIVFVKLIGERDILEKKTKKNMNKDKEIKYYNSTIIYYLDVQNVNVVFSKVIGNYLVIVDNFLNITFYLLTKSHFQNVSTHNAPSVLGREKKEIHKNEKNTKYLTTHYKSYEDKVENFFLTRISKKKVKNNDIKMVETENVSEQVDKNDECDKSTEMQTSMIDVVHINLGKESFRINIQNNFKIKFINEQINKEENEICSIYIITDTNILIKFSFNCMLDTLENIKKISIKAYPYLASLDFFYSYNCKHEMYDFILNGGKYFHLEHFEKEETENADSENESSERISILEANGNEFAESNNVEKRDSKQNENSMMQQNSIVNLQLYNKIMLEKKNYFYKNLSVVFFKICSAALSNKKPERKKQKKFIDTIDVKTVKDEVKYKPLDFFFDDETIIFTFTNENDYNINLYECLQNCKNKEYLDNLNKQEKEMTNQINKLRVKLKNLIKENKKNYNDMKLSREAFFFDKKYINEIEIVKNEYEQIKNYFEIEKKEKENIANILKKKCDIFDKINFIHGFRKGLSVTNMYKINETNKMEEINESPNKNSSIVYNIGTYTKFINKIKTLRFLQIKEMYYMQNIEKNNSLYCLKNPKNYIDEYLENLSSLFFVHYYSYKNINLNFLYSNLFNSTYKDNETQALHWNYLLYYPYELFTSSRKKIQCFILLILINQEKLKFYNKFTILKKEKENYFDEIKLLTIKLKQSIEEIKDYLEHPYADKINLTLFQQDIFEIVKTCYTDIVNNNLDPKNILKDYLNKIKFRNNKKNQNRQHIFDNNNNDTTTLKESTSDEFINRKKDDVSLIEDEPEHVQKISKITKNNEQEQSEQLEYYNKKKEDIRNKLIDIKNYIYQINNQCNEFNEKLQLLRKQKANTHKQIMLHEFYCISIYSLLKNEDTKIGVLKKFENKQNKIQNNLKGLSDLIATLKGQGTSNKILSQKKGDLILKYNKIRKLNESIIERKQNFEKKFLHECSNFDVLMEQRYENIIGFEYDSKKNIFLKKKVIQKHILDTNQLIQKINELQKNIKNVKKEIYKNKIKNDYFKFLIMDIDEEVNDVKYLKENCEFLFCDINNVISSLETKKRNKEAMFQLSEQKLRDKINNLNSKISSIKYENTVLGENIKSLIDEINEIKESRGDNNKIILDEEIIQCLENDEKKNKNEKNITDIILRGPCDGFLKNLHTNYIDNTTKNIDKKKGLRAKEIYEKSTLLKKFYK</sequence>
<feature type="compositionally biased region" description="Polar residues" evidence="2">
    <location>
        <begin position="1590"/>
        <end position="1602"/>
    </location>
</feature>
<dbReference type="EMBL" id="LR865408">
    <property type="protein sequence ID" value="CAD2097034.1"/>
    <property type="molecule type" value="Genomic_DNA"/>
</dbReference>
<protein>
    <submittedName>
        <fullName evidence="3">Uncharacterized protein</fullName>
    </submittedName>
</protein>
<feature type="region of interest" description="Disordered" evidence="2">
    <location>
        <begin position="1583"/>
        <end position="1604"/>
    </location>
</feature>
<accession>A0A6V7SDN7</accession>
<feature type="coiled-coil region" evidence="1">
    <location>
        <begin position="1637"/>
        <end position="1692"/>
    </location>
</feature>
<dbReference type="Proteomes" id="UP000515268">
    <property type="component" value="Chromosome PVPCR_03"/>
</dbReference>
<evidence type="ECO:0000256" key="2">
    <source>
        <dbReference type="SAM" id="MobiDB-lite"/>
    </source>
</evidence>
<reference evidence="3 4" key="1">
    <citation type="submission" date="2020-08" db="EMBL/GenBank/DDBJ databases">
        <authorList>
            <person name="Ramaprasad A."/>
        </authorList>
    </citation>
    <scope>NUCLEOTIDE SEQUENCE [LARGE SCALE GENOMIC DNA]</scope>
</reference>
<evidence type="ECO:0000256" key="1">
    <source>
        <dbReference type="SAM" id="Coils"/>
    </source>
</evidence>
<evidence type="ECO:0000313" key="4">
    <source>
        <dbReference type="Proteomes" id="UP000515268"/>
    </source>
</evidence>
<keyword evidence="4" id="KW-1185">Reference proteome</keyword>
<proteinExistence type="predicted"/>